<dbReference type="GO" id="GO:0005524">
    <property type="term" value="F:ATP binding"/>
    <property type="evidence" value="ECO:0007669"/>
    <property type="project" value="UniProtKB-KW"/>
</dbReference>
<dbReference type="PANTHER" id="PTHR42734">
    <property type="entry name" value="METAL TRANSPORT SYSTEM ATP-BINDING PROTEIN TM_0124-RELATED"/>
    <property type="match status" value="1"/>
</dbReference>
<dbReference type="Pfam" id="PF00005">
    <property type="entry name" value="ABC_tran"/>
    <property type="match status" value="1"/>
</dbReference>
<dbReference type="InterPro" id="IPR027417">
    <property type="entry name" value="P-loop_NTPase"/>
</dbReference>
<keyword evidence="3" id="KW-0547">Nucleotide-binding</keyword>
<dbReference type="InterPro" id="IPR003593">
    <property type="entry name" value="AAA+_ATPase"/>
</dbReference>
<dbReference type="GO" id="GO:0016887">
    <property type="term" value="F:ATP hydrolysis activity"/>
    <property type="evidence" value="ECO:0007669"/>
    <property type="project" value="InterPro"/>
</dbReference>
<dbReference type="SMART" id="SM00382">
    <property type="entry name" value="AAA"/>
    <property type="match status" value="1"/>
</dbReference>
<gene>
    <name evidence="6" type="ORF">CLH61_06040</name>
</gene>
<evidence type="ECO:0000256" key="2">
    <source>
        <dbReference type="ARBA" id="ARBA00022448"/>
    </source>
</evidence>
<evidence type="ECO:0000256" key="1">
    <source>
        <dbReference type="ARBA" id="ARBA00005417"/>
    </source>
</evidence>
<feature type="domain" description="ABC transporter" evidence="5">
    <location>
        <begin position="9"/>
        <end position="247"/>
    </location>
</feature>
<dbReference type="Gene3D" id="3.40.50.300">
    <property type="entry name" value="P-loop containing nucleotide triphosphate hydrolases"/>
    <property type="match status" value="1"/>
</dbReference>
<evidence type="ECO:0000313" key="7">
    <source>
        <dbReference type="Proteomes" id="UP000231409"/>
    </source>
</evidence>
<accession>A0A2G1UMS5</accession>
<dbReference type="EMBL" id="NTFH01000005">
    <property type="protein sequence ID" value="PHQ15710.1"/>
    <property type="molecule type" value="Genomic_DNA"/>
</dbReference>
<dbReference type="InterPro" id="IPR017871">
    <property type="entry name" value="ABC_transporter-like_CS"/>
</dbReference>
<keyword evidence="2" id="KW-0813">Transport</keyword>
<evidence type="ECO:0000256" key="4">
    <source>
        <dbReference type="ARBA" id="ARBA00022840"/>
    </source>
</evidence>
<dbReference type="PROSITE" id="PS50893">
    <property type="entry name" value="ABC_TRANSPORTER_2"/>
    <property type="match status" value="1"/>
</dbReference>
<name>A0A2G1UMS5_9GAMM</name>
<dbReference type="InterPro" id="IPR050153">
    <property type="entry name" value="Metal_Ion_Import_ABC"/>
</dbReference>
<dbReference type="RefSeq" id="WP_099613815.1">
    <property type="nucleotide sequence ID" value="NZ_KZ319369.1"/>
</dbReference>
<keyword evidence="7" id="KW-1185">Reference proteome</keyword>
<dbReference type="PANTHER" id="PTHR42734:SF5">
    <property type="entry name" value="IRON TRANSPORT SYSTEM ATP-BINDING PROTEIN HI_0361-RELATED"/>
    <property type="match status" value="1"/>
</dbReference>
<keyword evidence="4 6" id="KW-0067">ATP-binding</keyword>
<evidence type="ECO:0000313" key="6">
    <source>
        <dbReference type="EMBL" id="PHQ15710.1"/>
    </source>
</evidence>
<dbReference type="SUPFAM" id="SSF52540">
    <property type="entry name" value="P-loop containing nucleoside triphosphate hydrolases"/>
    <property type="match status" value="1"/>
</dbReference>
<evidence type="ECO:0000259" key="5">
    <source>
        <dbReference type="PROSITE" id="PS50893"/>
    </source>
</evidence>
<dbReference type="InterPro" id="IPR003439">
    <property type="entry name" value="ABC_transporter-like_ATP-bd"/>
</dbReference>
<evidence type="ECO:0000256" key="3">
    <source>
        <dbReference type="ARBA" id="ARBA00022741"/>
    </source>
</evidence>
<comment type="similarity">
    <text evidence="1">Belongs to the ABC transporter superfamily.</text>
</comment>
<reference evidence="6 7" key="1">
    <citation type="submission" date="2017-09" db="EMBL/GenBank/DDBJ databases">
        <title>The draft genome sequences of Marinobacter sp. PWS21.</title>
        <authorList>
            <person name="Cao J."/>
        </authorList>
    </citation>
    <scope>NUCLEOTIDE SEQUENCE [LARGE SCALE GENOMIC DNA]</scope>
    <source>
        <strain evidence="6 7">PWS21</strain>
    </source>
</reference>
<comment type="caution">
    <text evidence="6">The sequence shown here is derived from an EMBL/GenBank/DDBJ whole genome shotgun (WGS) entry which is preliminary data.</text>
</comment>
<dbReference type="Proteomes" id="UP000231409">
    <property type="component" value="Unassembled WGS sequence"/>
</dbReference>
<dbReference type="PROSITE" id="PS00211">
    <property type="entry name" value="ABC_TRANSPORTER_1"/>
    <property type="match status" value="1"/>
</dbReference>
<organism evidence="6 7">
    <name type="scientific">Marinobacter profundi</name>
    <dbReference type="NCBI Taxonomy" id="2666256"/>
    <lineage>
        <taxon>Bacteria</taxon>
        <taxon>Pseudomonadati</taxon>
        <taxon>Pseudomonadota</taxon>
        <taxon>Gammaproteobacteria</taxon>
        <taxon>Pseudomonadales</taxon>
        <taxon>Marinobacteraceae</taxon>
        <taxon>Marinobacter</taxon>
    </lineage>
</organism>
<sequence>MMNPAQPALDVQNLQVRYPGTKQVVLDIAQLTIKEGSFTGIVGPSGAGKSTLLRSLNGLVRPTRGQIRINGHPVPPGTTPQQVSMVFQGFNLMPRMSVLSNVLVGRLSHKRGLTKLMGRFDARDRDISLRALSQVGMLRYAYRDIRDLSGGQKQRVAIARCLAQAASIILADEPVASLDPLNARNVMSLLRDLNLEYGITVVVNLHQTDLVESYCDSVVGLSAGQMKFHQPTGATPKSTPDWKQIYA</sequence>
<protein>
    <submittedName>
        <fullName evidence="6">Phosphonate ABC transporter ATP-binding protein</fullName>
    </submittedName>
</protein>
<proteinExistence type="inferred from homology"/>
<dbReference type="AlphaFoldDB" id="A0A2G1UMS5"/>